<keyword evidence="3" id="KW-1185">Reference proteome</keyword>
<gene>
    <name evidence="2" type="ORF">GMARGA_LOCUS44439</name>
</gene>
<protein>
    <submittedName>
        <fullName evidence="2">16610_t:CDS:1</fullName>
    </submittedName>
</protein>
<dbReference type="Proteomes" id="UP000789901">
    <property type="component" value="Unassembled WGS sequence"/>
</dbReference>
<name>A0ABN7XJX7_GIGMA</name>
<organism evidence="2 3">
    <name type="scientific">Gigaspora margarita</name>
    <dbReference type="NCBI Taxonomy" id="4874"/>
    <lineage>
        <taxon>Eukaryota</taxon>
        <taxon>Fungi</taxon>
        <taxon>Fungi incertae sedis</taxon>
        <taxon>Mucoromycota</taxon>
        <taxon>Glomeromycotina</taxon>
        <taxon>Glomeromycetes</taxon>
        <taxon>Diversisporales</taxon>
        <taxon>Gigasporaceae</taxon>
        <taxon>Gigaspora</taxon>
    </lineage>
</organism>
<proteinExistence type="predicted"/>
<dbReference type="EMBL" id="CAJVQB010151270">
    <property type="protein sequence ID" value="CAG8855618.1"/>
    <property type="molecule type" value="Genomic_DNA"/>
</dbReference>
<accession>A0ABN7XJX7</accession>
<feature type="coiled-coil region" evidence="1">
    <location>
        <begin position="37"/>
        <end position="64"/>
    </location>
</feature>
<comment type="caution">
    <text evidence="2">The sequence shown here is derived from an EMBL/GenBank/DDBJ whole genome shotgun (WGS) entry which is preliminary data.</text>
</comment>
<evidence type="ECO:0000256" key="1">
    <source>
        <dbReference type="SAM" id="Coils"/>
    </source>
</evidence>
<keyword evidence="1" id="KW-0175">Coiled coil</keyword>
<reference evidence="2 3" key="1">
    <citation type="submission" date="2021-06" db="EMBL/GenBank/DDBJ databases">
        <authorList>
            <person name="Kallberg Y."/>
            <person name="Tangrot J."/>
            <person name="Rosling A."/>
        </authorList>
    </citation>
    <scope>NUCLEOTIDE SEQUENCE [LARGE SCALE GENOMIC DNA]</scope>
    <source>
        <strain evidence="2 3">120-4 pot B 10/14</strain>
    </source>
</reference>
<evidence type="ECO:0000313" key="3">
    <source>
        <dbReference type="Proteomes" id="UP000789901"/>
    </source>
</evidence>
<evidence type="ECO:0000313" key="2">
    <source>
        <dbReference type="EMBL" id="CAG8855618.1"/>
    </source>
</evidence>
<sequence length="66" mass="8080">NQFDDQEFILVINDDEESLNKTFREQTEQTNIMEESLKKKKLHLELLKQENEQIRNEILFLKKENE</sequence>
<feature type="non-terminal residue" evidence="2">
    <location>
        <position position="1"/>
    </location>
</feature>